<accession>A0A246FFW1</accession>
<organism evidence="1 2">
    <name type="scientific">Hymenobacter amundsenii</name>
    <dbReference type="NCBI Taxonomy" id="2006685"/>
    <lineage>
        <taxon>Bacteria</taxon>
        <taxon>Pseudomonadati</taxon>
        <taxon>Bacteroidota</taxon>
        <taxon>Cytophagia</taxon>
        <taxon>Cytophagales</taxon>
        <taxon>Hymenobacteraceae</taxon>
        <taxon>Hymenobacter</taxon>
    </lineage>
</organism>
<dbReference type="EMBL" id="NIRR01000071">
    <property type="protein sequence ID" value="OWP61398.1"/>
    <property type="molecule type" value="Genomic_DNA"/>
</dbReference>
<dbReference type="Proteomes" id="UP000197277">
    <property type="component" value="Unassembled WGS sequence"/>
</dbReference>
<dbReference type="OrthoDB" id="897272at2"/>
<evidence type="ECO:0000313" key="1">
    <source>
        <dbReference type="EMBL" id="OWP61398.1"/>
    </source>
</evidence>
<keyword evidence="2" id="KW-1185">Reference proteome</keyword>
<proteinExistence type="predicted"/>
<dbReference type="RefSeq" id="WP_088466147.1">
    <property type="nucleotide sequence ID" value="NZ_NIRR01000071.1"/>
</dbReference>
<comment type="caution">
    <text evidence="1">The sequence shown here is derived from an EMBL/GenBank/DDBJ whole genome shotgun (WGS) entry which is preliminary data.</text>
</comment>
<evidence type="ECO:0000313" key="2">
    <source>
        <dbReference type="Proteomes" id="UP000197277"/>
    </source>
</evidence>
<dbReference type="AlphaFoldDB" id="A0A246FFW1"/>
<name>A0A246FFW1_9BACT</name>
<sequence>MLISVDDTPFGHALGQFMLLFDQSPLDLAHAHVAFADLSALVAREHPERAWPITIPRGDGPSLSVTVEGMLALKRARYADLQPVALAAVEAAMAPWHGATVRAVTAERGNSSGSMLHVELKLPTGETQGLTAHCPWQVTAAGGRPCSWNEAVSPLQRAVSTLRRKKVASVRVQVSGALEVSFATGAGLLVGGAGWYPQAEVADLHYWLHTNDAMYLRVATQFLLQPLRVEDEQAEEEGAS</sequence>
<protein>
    <submittedName>
        <fullName evidence="1">Uncharacterized protein</fullName>
    </submittedName>
</protein>
<reference evidence="1 2" key="1">
    <citation type="submission" date="2017-06" db="EMBL/GenBank/DDBJ databases">
        <title>Hymenobacter amundsenii sp. nov. isolated from regoliths in Antarctica.</title>
        <authorList>
            <person name="Sedlacek I."/>
            <person name="Kralova S."/>
            <person name="Pantucek R."/>
            <person name="Svec P."/>
            <person name="Holochova P."/>
            <person name="Stankova E."/>
            <person name="Vrbovska V."/>
            <person name="Busse H.-J."/>
        </authorList>
    </citation>
    <scope>NUCLEOTIDE SEQUENCE [LARGE SCALE GENOMIC DNA]</scope>
    <source>
        <strain evidence="1 2">CCM 8682</strain>
    </source>
</reference>
<gene>
    <name evidence="1" type="ORF">CDA63_19590</name>
</gene>